<evidence type="ECO:0000256" key="7">
    <source>
        <dbReference type="RuleBase" id="RU365065"/>
    </source>
</evidence>
<sequence>MKAAVPLFFGHWLSAWGDRMWQFATPVLFMDIFLDTLAPAALYGVAVYTVCVFGIPAAGAWIDRQERLRVMRITFIVNNLCVVGSACLMPALSNAVLSQDWGPELVYAVFAGIILLGCVGEVMNQAQTLALERDWVPTMCDGDSALLTHLNTTMRRIDLSAKILAPTMVGVVLQYAAHDSSSRVLVGAILLGGFHAVAWPLEVLCANAVYAAHEGTLEVREHRHEDGTTHAHKHGASVAYCFLYMTVIDNGSLMTAYLQWRGVPPSYLGASRGVGAVFGMGGTFLFPLVTGCFGGRFRQTGLVAVWLFWLLLLPSALSFLWYGESRISDYSVIGCMIISRVGLWMFDLAETQVMQEDVEPRHRATLNSALFVLIQIGGPLLPSRSTQFLWTTSLSVHEALTVERARALLRCGADPLAGAPSALERARVLCSWGESDPTAAAVGSTVEIRSLVSRPSMNGKVGVVVSTNASTARCGPAAEAVEVGRLILKAAEWSPQSHELFPTAARKRAVEVMRLGYLIAWDEERFDSREGAAPELADIWRGFVLPRVVVR</sequence>
<evidence type="ECO:0000256" key="5">
    <source>
        <dbReference type="ARBA" id="ARBA00022989"/>
    </source>
</evidence>
<comment type="caution">
    <text evidence="7">Lacks conserved residue(s) required for the propagation of feature annotation.</text>
</comment>
<keyword evidence="7" id="KW-0406">Ion transport</keyword>
<dbReference type="GO" id="GO:0005381">
    <property type="term" value="F:iron ion transmembrane transporter activity"/>
    <property type="evidence" value="ECO:0007669"/>
    <property type="project" value="UniProtKB-UniRule"/>
</dbReference>
<proteinExistence type="inferred from homology"/>
<keyword evidence="3 7" id="KW-0813">Transport</keyword>
<dbReference type="GO" id="GO:0016020">
    <property type="term" value="C:membrane"/>
    <property type="evidence" value="ECO:0007669"/>
    <property type="project" value="UniProtKB-SubCell"/>
</dbReference>
<evidence type="ECO:0000256" key="2">
    <source>
        <dbReference type="ARBA" id="ARBA00006279"/>
    </source>
</evidence>
<evidence type="ECO:0000256" key="6">
    <source>
        <dbReference type="ARBA" id="ARBA00023136"/>
    </source>
</evidence>
<keyword evidence="9" id="KW-1185">Reference proteome</keyword>
<evidence type="ECO:0000256" key="3">
    <source>
        <dbReference type="ARBA" id="ARBA00022448"/>
    </source>
</evidence>
<dbReference type="AlphaFoldDB" id="A0A0D3ITC3"/>
<comment type="subcellular location">
    <subcellularLocation>
        <location evidence="1 7">Membrane</location>
        <topology evidence="1 7">Multi-pass membrane protein</topology>
    </subcellularLocation>
</comment>
<dbReference type="Proteomes" id="UP000013827">
    <property type="component" value="Unassembled WGS sequence"/>
</dbReference>
<comment type="function">
    <text evidence="7">May be involved in iron transport and iron homeostasis.</text>
</comment>
<feature type="transmembrane region" description="Helical" evidence="7">
    <location>
        <begin position="73"/>
        <end position="93"/>
    </location>
</feature>
<keyword evidence="5 7" id="KW-1133">Transmembrane helix</keyword>
<feature type="transmembrane region" description="Helical" evidence="7">
    <location>
        <begin position="238"/>
        <end position="258"/>
    </location>
</feature>
<dbReference type="PaxDb" id="2903-EOD14508"/>
<evidence type="ECO:0000256" key="1">
    <source>
        <dbReference type="ARBA" id="ARBA00004141"/>
    </source>
</evidence>
<comment type="similarity">
    <text evidence="2 7">Belongs to the ferroportin (FP) (TC 2.A.100) family. SLC40A subfamily.</text>
</comment>
<keyword evidence="4 7" id="KW-0812">Transmembrane</keyword>
<dbReference type="KEGG" id="ehx:EMIHUDRAFT_461487"/>
<accession>A0A0D3ITC3</accession>
<reference evidence="8" key="2">
    <citation type="submission" date="2024-10" db="UniProtKB">
        <authorList>
            <consortium name="EnsemblProtists"/>
        </authorList>
    </citation>
    <scope>IDENTIFICATION</scope>
</reference>
<evidence type="ECO:0000313" key="8">
    <source>
        <dbReference type="EnsemblProtists" id="EOD14508"/>
    </source>
</evidence>
<feature type="transmembrane region" description="Helical" evidence="7">
    <location>
        <begin position="270"/>
        <end position="289"/>
    </location>
</feature>
<evidence type="ECO:0000256" key="4">
    <source>
        <dbReference type="ARBA" id="ARBA00022692"/>
    </source>
</evidence>
<dbReference type="GeneID" id="17260650"/>
<name>A0A0D3ITC3_EMIH1</name>
<feature type="transmembrane region" description="Helical" evidence="7">
    <location>
        <begin position="41"/>
        <end position="61"/>
    </location>
</feature>
<reference evidence="9" key="1">
    <citation type="journal article" date="2013" name="Nature">
        <title>Pan genome of the phytoplankton Emiliania underpins its global distribution.</title>
        <authorList>
            <person name="Read B.A."/>
            <person name="Kegel J."/>
            <person name="Klute M.J."/>
            <person name="Kuo A."/>
            <person name="Lefebvre S.C."/>
            <person name="Maumus F."/>
            <person name="Mayer C."/>
            <person name="Miller J."/>
            <person name="Monier A."/>
            <person name="Salamov A."/>
            <person name="Young J."/>
            <person name="Aguilar M."/>
            <person name="Claverie J.M."/>
            <person name="Frickenhaus S."/>
            <person name="Gonzalez K."/>
            <person name="Herman E.K."/>
            <person name="Lin Y.C."/>
            <person name="Napier J."/>
            <person name="Ogata H."/>
            <person name="Sarno A.F."/>
            <person name="Shmutz J."/>
            <person name="Schroeder D."/>
            <person name="de Vargas C."/>
            <person name="Verret F."/>
            <person name="von Dassow P."/>
            <person name="Valentin K."/>
            <person name="Van de Peer Y."/>
            <person name="Wheeler G."/>
            <person name="Dacks J.B."/>
            <person name="Delwiche C.F."/>
            <person name="Dyhrman S.T."/>
            <person name="Glockner G."/>
            <person name="John U."/>
            <person name="Richards T."/>
            <person name="Worden A.Z."/>
            <person name="Zhang X."/>
            <person name="Grigoriev I.V."/>
            <person name="Allen A.E."/>
            <person name="Bidle K."/>
            <person name="Borodovsky M."/>
            <person name="Bowler C."/>
            <person name="Brownlee C."/>
            <person name="Cock J.M."/>
            <person name="Elias M."/>
            <person name="Gladyshev V.N."/>
            <person name="Groth M."/>
            <person name="Guda C."/>
            <person name="Hadaegh A."/>
            <person name="Iglesias-Rodriguez M.D."/>
            <person name="Jenkins J."/>
            <person name="Jones B.M."/>
            <person name="Lawson T."/>
            <person name="Leese F."/>
            <person name="Lindquist E."/>
            <person name="Lobanov A."/>
            <person name="Lomsadze A."/>
            <person name="Malik S.B."/>
            <person name="Marsh M.E."/>
            <person name="Mackinder L."/>
            <person name="Mock T."/>
            <person name="Mueller-Roeber B."/>
            <person name="Pagarete A."/>
            <person name="Parker M."/>
            <person name="Probert I."/>
            <person name="Quesneville H."/>
            <person name="Raines C."/>
            <person name="Rensing S.A."/>
            <person name="Riano-Pachon D.M."/>
            <person name="Richier S."/>
            <person name="Rokitta S."/>
            <person name="Shiraiwa Y."/>
            <person name="Soanes D.M."/>
            <person name="van der Giezen M."/>
            <person name="Wahlund T.M."/>
            <person name="Williams B."/>
            <person name="Wilson W."/>
            <person name="Wolfe G."/>
            <person name="Wurch L.L."/>
        </authorList>
    </citation>
    <scope>NUCLEOTIDE SEQUENCE</scope>
</reference>
<dbReference type="STRING" id="2903.R1BWI3"/>
<protein>
    <recommendedName>
        <fullName evidence="7">Solute carrier family 40 member</fullName>
    </recommendedName>
</protein>
<dbReference type="PANTHER" id="PTHR11660">
    <property type="entry name" value="SOLUTE CARRIER FAMILY 40 MEMBER"/>
    <property type="match status" value="1"/>
</dbReference>
<dbReference type="RefSeq" id="XP_005766937.1">
    <property type="nucleotide sequence ID" value="XM_005766880.1"/>
</dbReference>
<organism evidence="8 9">
    <name type="scientific">Emiliania huxleyi (strain CCMP1516)</name>
    <dbReference type="NCBI Taxonomy" id="280463"/>
    <lineage>
        <taxon>Eukaryota</taxon>
        <taxon>Haptista</taxon>
        <taxon>Haptophyta</taxon>
        <taxon>Prymnesiophyceae</taxon>
        <taxon>Isochrysidales</taxon>
        <taxon>Noelaerhabdaceae</taxon>
        <taxon>Emiliania</taxon>
    </lineage>
</organism>
<dbReference type="eggNOG" id="KOG2601">
    <property type="taxonomic scope" value="Eukaryota"/>
</dbReference>
<dbReference type="InterPro" id="IPR036259">
    <property type="entry name" value="MFS_trans_sf"/>
</dbReference>
<evidence type="ECO:0000313" key="9">
    <source>
        <dbReference type="Proteomes" id="UP000013827"/>
    </source>
</evidence>
<dbReference type="Gene3D" id="1.20.1250.20">
    <property type="entry name" value="MFS general substrate transporter like domains"/>
    <property type="match status" value="1"/>
</dbReference>
<dbReference type="InterPro" id="IPR009716">
    <property type="entry name" value="Ferroportin-1"/>
</dbReference>
<dbReference type="SUPFAM" id="SSF103473">
    <property type="entry name" value="MFS general substrate transporter"/>
    <property type="match status" value="1"/>
</dbReference>
<feature type="transmembrane region" description="Helical" evidence="7">
    <location>
        <begin position="301"/>
        <end position="321"/>
    </location>
</feature>
<dbReference type="OMA" id="YPVFISY"/>
<dbReference type="Pfam" id="PF06963">
    <property type="entry name" value="FPN1"/>
    <property type="match status" value="2"/>
</dbReference>
<dbReference type="EnsemblProtists" id="EOD14508">
    <property type="protein sequence ID" value="EOD14508"/>
    <property type="gene ID" value="EMIHUDRAFT_461487"/>
</dbReference>
<dbReference type="HOGENOM" id="CLU_494717_0_0_1"/>
<keyword evidence="6 7" id="KW-0472">Membrane</keyword>
<feature type="transmembrane region" description="Helical" evidence="7">
    <location>
        <begin position="105"/>
        <end position="123"/>
    </location>
</feature>
<dbReference type="PANTHER" id="PTHR11660:SF57">
    <property type="entry name" value="SOLUTE CARRIER FAMILY 40 MEMBER"/>
    <property type="match status" value="1"/>
</dbReference>